<sequence length="300" mass="34623">MTGFARKHGCDLKLLKTTKECKEACQSAEFDLAASCLVGCDPNAPKISQPAAETKPNVDTVQKVVENNDEHPKSIILVRLRQRPLIQLPSFERVFNSDPFQMFDDMLKQMKEKASVFEKTFQSSPESIEQPNFGPVLHFAQNILSDTKTFDQNEEDSSSSESSEEKDGNIKDRHSMINRINVQHPREHHQWIQQHVQPINSRLQQFFTNVKTEWNDLIRKQPKIPIWIFICILLTSSAILWYMAISMCRHAPSRNLSIRSQELIFHPYESSDVFAEKEKIQPDELYETQPLAIKVKLSNI</sequence>
<keyword evidence="2" id="KW-1133">Transmembrane helix</keyword>
<keyword evidence="2" id="KW-0472">Membrane</keyword>
<name>A0A813V414_9BILA</name>
<keyword evidence="5" id="KW-1185">Reference proteome</keyword>
<gene>
    <name evidence="3" type="ORF">GPM918_LOCUS5295</name>
    <name evidence="4" type="ORF">SRO942_LOCUS5295</name>
</gene>
<dbReference type="AlphaFoldDB" id="A0A813V414"/>
<comment type="caution">
    <text evidence="3">The sequence shown here is derived from an EMBL/GenBank/DDBJ whole genome shotgun (WGS) entry which is preliminary data.</text>
</comment>
<dbReference type="Proteomes" id="UP000663829">
    <property type="component" value="Unassembled WGS sequence"/>
</dbReference>
<dbReference type="Proteomes" id="UP000681722">
    <property type="component" value="Unassembled WGS sequence"/>
</dbReference>
<dbReference type="OrthoDB" id="9997362at2759"/>
<proteinExistence type="predicted"/>
<evidence type="ECO:0000313" key="3">
    <source>
        <dbReference type="EMBL" id="CAF0835723.1"/>
    </source>
</evidence>
<dbReference type="EMBL" id="CAJOBC010000761">
    <property type="protein sequence ID" value="CAF3622950.1"/>
    <property type="molecule type" value="Genomic_DNA"/>
</dbReference>
<evidence type="ECO:0000256" key="2">
    <source>
        <dbReference type="SAM" id="Phobius"/>
    </source>
</evidence>
<keyword evidence="2" id="KW-0812">Transmembrane</keyword>
<feature type="compositionally biased region" description="Acidic residues" evidence="1">
    <location>
        <begin position="152"/>
        <end position="162"/>
    </location>
</feature>
<feature type="region of interest" description="Disordered" evidence="1">
    <location>
        <begin position="150"/>
        <end position="171"/>
    </location>
</feature>
<protein>
    <submittedName>
        <fullName evidence="3">Uncharacterized protein</fullName>
    </submittedName>
</protein>
<evidence type="ECO:0000313" key="4">
    <source>
        <dbReference type="EMBL" id="CAF3622950.1"/>
    </source>
</evidence>
<organism evidence="3 5">
    <name type="scientific">Didymodactylos carnosus</name>
    <dbReference type="NCBI Taxonomy" id="1234261"/>
    <lineage>
        <taxon>Eukaryota</taxon>
        <taxon>Metazoa</taxon>
        <taxon>Spiralia</taxon>
        <taxon>Gnathifera</taxon>
        <taxon>Rotifera</taxon>
        <taxon>Eurotatoria</taxon>
        <taxon>Bdelloidea</taxon>
        <taxon>Philodinida</taxon>
        <taxon>Philodinidae</taxon>
        <taxon>Didymodactylos</taxon>
    </lineage>
</organism>
<dbReference type="EMBL" id="CAJNOQ010000761">
    <property type="protein sequence ID" value="CAF0835723.1"/>
    <property type="molecule type" value="Genomic_DNA"/>
</dbReference>
<evidence type="ECO:0000256" key="1">
    <source>
        <dbReference type="SAM" id="MobiDB-lite"/>
    </source>
</evidence>
<feature type="transmembrane region" description="Helical" evidence="2">
    <location>
        <begin position="224"/>
        <end position="245"/>
    </location>
</feature>
<evidence type="ECO:0000313" key="5">
    <source>
        <dbReference type="Proteomes" id="UP000663829"/>
    </source>
</evidence>
<reference evidence="3" key="1">
    <citation type="submission" date="2021-02" db="EMBL/GenBank/DDBJ databases">
        <authorList>
            <person name="Nowell W R."/>
        </authorList>
    </citation>
    <scope>NUCLEOTIDE SEQUENCE</scope>
</reference>
<accession>A0A813V414</accession>